<dbReference type="AlphaFoldDB" id="A0A1W1BTF8"/>
<proteinExistence type="predicted"/>
<accession>A0A1W1BTF8</accession>
<dbReference type="EMBL" id="FPHF01000037">
    <property type="protein sequence ID" value="SFV56764.1"/>
    <property type="molecule type" value="Genomic_DNA"/>
</dbReference>
<organism evidence="1">
    <name type="scientific">hydrothermal vent metagenome</name>
    <dbReference type="NCBI Taxonomy" id="652676"/>
    <lineage>
        <taxon>unclassified sequences</taxon>
        <taxon>metagenomes</taxon>
        <taxon>ecological metagenomes</taxon>
    </lineage>
</organism>
<evidence type="ECO:0000313" key="1">
    <source>
        <dbReference type="EMBL" id="SFV56764.1"/>
    </source>
</evidence>
<gene>
    <name evidence="1" type="ORF">MNB_SM-4-1313</name>
</gene>
<reference evidence="1" key="1">
    <citation type="submission" date="2016-10" db="EMBL/GenBank/DDBJ databases">
        <authorList>
            <person name="de Groot N.N."/>
        </authorList>
    </citation>
    <scope>NUCLEOTIDE SEQUENCE</scope>
</reference>
<protein>
    <submittedName>
        <fullName evidence="1">NrfJ</fullName>
    </submittedName>
</protein>
<name>A0A1W1BTF8_9ZZZZ</name>
<sequence length="209" mass="23357">MKKMLSALLLSGALFAGTMHTATIQETMSSGGYTYMKVNEGAKSHWIAMTQRAVKKGDTISYTGQGLMKNFHSKTLNRTFESIVFAADVEESQAQVQTQQFKTNMHSDFEEKNTLSLAELFKNRDKYVGKVVTVKGKVTKTSNGIMKLNWLHIQDGSNFQNMNDLVFTSTQVLPAVGTVIYAKGTVLKDKDFGYGYFYPLIIENASFEQ</sequence>